<reference evidence="1" key="1">
    <citation type="journal article" date="2014" name="Int. J. Syst. Evol. Microbiol.">
        <title>Complete genome sequence of Corynebacterium casei LMG S-19264T (=DSM 44701T), isolated from a smear-ripened cheese.</title>
        <authorList>
            <consortium name="US DOE Joint Genome Institute (JGI-PGF)"/>
            <person name="Walter F."/>
            <person name="Albersmeier A."/>
            <person name="Kalinowski J."/>
            <person name="Ruckert C."/>
        </authorList>
    </citation>
    <scope>NUCLEOTIDE SEQUENCE</scope>
    <source>
        <strain evidence="1">JCM 5016</strain>
    </source>
</reference>
<dbReference type="Proteomes" id="UP000623010">
    <property type="component" value="Unassembled WGS sequence"/>
</dbReference>
<accession>A0A918QXC4</accession>
<protein>
    <submittedName>
        <fullName evidence="1">Uncharacterized protein</fullName>
    </submittedName>
</protein>
<keyword evidence="2" id="KW-1185">Reference proteome</keyword>
<name>A0A918QXC4_9ACTN</name>
<evidence type="ECO:0000313" key="2">
    <source>
        <dbReference type="Proteomes" id="UP000623010"/>
    </source>
</evidence>
<evidence type="ECO:0000313" key="1">
    <source>
        <dbReference type="EMBL" id="GGZ72811.1"/>
    </source>
</evidence>
<sequence length="75" mass="8071">MAPAAHRLGLGLVAGRCGDGALLERGDLRCGDLGAELIDHLCVLPVGPVEQDDCQYGRAKNTRYQYVCHISSLFD</sequence>
<dbReference type="EMBL" id="BMWH01000002">
    <property type="protein sequence ID" value="GGZ72811.1"/>
    <property type="molecule type" value="Genomic_DNA"/>
</dbReference>
<dbReference type="AlphaFoldDB" id="A0A918QXC4"/>
<gene>
    <name evidence="1" type="ORF">GCM10010389_07720</name>
</gene>
<organism evidence="1 2">
    <name type="scientific">Streptomyces echinoruber</name>
    <dbReference type="NCBI Taxonomy" id="68898"/>
    <lineage>
        <taxon>Bacteria</taxon>
        <taxon>Bacillati</taxon>
        <taxon>Actinomycetota</taxon>
        <taxon>Actinomycetes</taxon>
        <taxon>Kitasatosporales</taxon>
        <taxon>Streptomycetaceae</taxon>
        <taxon>Streptomyces</taxon>
    </lineage>
</organism>
<proteinExistence type="predicted"/>
<reference evidence="1" key="2">
    <citation type="submission" date="2020-09" db="EMBL/GenBank/DDBJ databases">
        <authorList>
            <person name="Sun Q."/>
            <person name="Ohkuma M."/>
        </authorList>
    </citation>
    <scope>NUCLEOTIDE SEQUENCE</scope>
    <source>
        <strain evidence="1">JCM 5016</strain>
    </source>
</reference>
<comment type="caution">
    <text evidence="1">The sequence shown here is derived from an EMBL/GenBank/DDBJ whole genome shotgun (WGS) entry which is preliminary data.</text>
</comment>